<reference evidence="10 11" key="1">
    <citation type="journal article" date="2024" name="J. Plant Pathol.">
        <title>Sequence and assembly of the genome of Seiridium unicorne, isolate CBS 538.82, causal agent of cypress canker disease.</title>
        <authorList>
            <person name="Scali E."/>
            <person name="Rocca G.D."/>
            <person name="Danti R."/>
            <person name="Garbelotto M."/>
            <person name="Barberini S."/>
            <person name="Baroncelli R."/>
            <person name="Emiliani G."/>
        </authorList>
    </citation>
    <scope>NUCLEOTIDE SEQUENCE [LARGE SCALE GENOMIC DNA]</scope>
    <source>
        <strain evidence="10 11">BM-138-508</strain>
    </source>
</reference>
<evidence type="ECO:0000259" key="9">
    <source>
        <dbReference type="PROSITE" id="PS51382"/>
    </source>
</evidence>
<dbReference type="Pfam" id="PF09359">
    <property type="entry name" value="VTC"/>
    <property type="match status" value="1"/>
</dbReference>
<proteinExistence type="predicted"/>
<gene>
    <name evidence="10" type="ORF">SUNI508_11939</name>
</gene>
<evidence type="ECO:0000256" key="8">
    <source>
        <dbReference type="SAM" id="Phobius"/>
    </source>
</evidence>
<dbReference type="PANTHER" id="PTHR46140:SF2">
    <property type="entry name" value="VACUOLAR TRANSPORTER CHAPERONE 3 COMPLEX SUBUNIT 3-RELATED"/>
    <property type="match status" value="1"/>
</dbReference>
<organism evidence="10 11">
    <name type="scientific">Seiridium unicorne</name>
    <dbReference type="NCBI Taxonomy" id="138068"/>
    <lineage>
        <taxon>Eukaryota</taxon>
        <taxon>Fungi</taxon>
        <taxon>Dikarya</taxon>
        <taxon>Ascomycota</taxon>
        <taxon>Pezizomycotina</taxon>
        <taxon>Sordariomycetes</taxon>
        <taxon>Xylariomycetidae</taxon>
        <taxon>Amphisphaeriales</taxon>
        <taxon>Sporocadaceae</taxon>
        <taxon>Seiridium</taxon>
    </lineage>
</organism>
<evidence type="ECO:0000256" key="5">
    <source>
        <dbReference type="ARBA" id="ARBA00023136"/>
    </source>
</evidence>
<feature type="transmembrane region" description="Helical" evidence="8">
    <location>
        <begin position="723"/>
        <end position="745"/>
    </location>
</feature>
<evidence type="ECO:0000256" key="6">
    <source>
        <dbReference type="SAM" id="Coils"/>
    </source>
</evidence>
<keyword evidence="5 8" id="KW-0472">Membrane</keyword>
<dbReference type="CDD" id="cd14480">
    <property type="entry name" value="SPX_VTC2_like"/>
    <property type="match status" value="1"/>
</dbReference>
<feature type="domain" description="SPX" evidence="9">
    <location>
        <begin position="1"/>
        <end position="150"/>
    </location>
</feature>
<feature type="coiled-coil region" evidence="6">
    <location>
        <begin position="94"/>
        <end position="121"/>
    </location>
</feature>
<dbReference type="InterPro" id="IPR003807">
    <property type="entry name" value="DUF202"/>
</dbReference>
<keyword evidence="4 8" id="KW-1133">Transmembrane helix</keyword>
<dbReference type="InterPro" id="IPR042267">
    <property type="entry name" value="VTC_sf"/>
</dbReference>
<evidence type="ECO:0000313" key="11">
    <source>
        <dbReference type="Proteomes" id="UP001408356"/>
    </source>
</evidence>
<keyword evidence="2" id="KW-0926">Vacuole</keyword>
<evidence type="ECO:0000256" key="4">
    <source>
        <dbReference type="ARBA" id="ARBA00022989"/>
    </source>
</evidence>
<dbReference type="Gene3D" id="3.20.100.30">
    <property type="entry name" value="VTC, catalytic tunnel domain"/>
    <property type="match status" value="1"/>
</dbReference>
<dbReference type="EMBL" id="JARVKF010000439">
    <property type="protein sequence ID" value="KAK9413516.1"/>
    <property type="molecule type" value="Genomic_DNA"/>
</dbReference>
<dbReference type="Pfam" id="PF02656">
    <property type="entry name" value="DUF202"/>
    <property type="match status" value="1"/>
</dbReference>
<feature type="region of interest" description="Disordered" evidence="7">
    <location>
        <begin position="559"/>
        <end position="600"/>
    </location>
</feature>
<comment type="caution">
    <text evidence="10">The sequence shown here is derived from an EMBL/GenBank/DDBJ whole genome shotgun (WGS) entry which is preliminary data.</text>
</comment>
<evidence type="ECO:0000256" key="7">
    <source>
        <dbReference type="SAM" id="MobiDB-lite"/>
    </source>
</evidence>
<keyword evidence="6" id="KW-0175">Coiled coil</keyword>
<dbReference type="InterPro" id="IPR051572">
    <property type="entry name" value="VTC_Complex_Subunit"/>
</dbReference>
<keyword evidence="3 8" id="KW-0812">Transmembrane</keyword>
<dbReference type="PANTHER" id="PTHR46140">
    <property type="entry name" value="VACUOLAR TRANSPORTER CHAPERONE 1-RELATED"/>
    <property type="match status" value="1"/>
</dbReference>
<dbReference type="PROSITE" id="PS51382">
    <property type="entry name" value="SPX"/>
    <property type="match status" value="1"/>
</dbReference>
<protein>
    <submittedName>
        <fullName evidence="10">VTC domain-containing protein</fullName>
    </submittedName>
</protein>
<evidence type="ECO:0000256" key="2">
    <source>
        <dbReference type="ARBA" id="ARBA00022554"/>
    </source>
</evidence>
<dbReference type="Proteomes" id="UP001408356">
    <property type="component" value="Unassembled WGS sequence"/>
</dbReference>
<sequence length="774" mass="88537">MRFGKTLRESTYGPWKDKYIDYSKLKTILREDERDDETAWTEEDETKFSDEIFNVQLEKVASFQSKTVQSLQKRIDDAFDKLKDIAPADDKPKSDIATQRLRELKGQIDSITNEIEELKKYSSVNYTGFLKIVKKHDRKRGDRYKVRPLMKLRLSERGLNAEKEYSPLLKKLSTIYYIIDTHLDGGAEQAQPPDLEHQEEVKNGERYTAHKFWIHPDNLLEVKTYILRRLPALVYSDSSAKELDGNEDPSITSLYLDNSKFDIYMRKVERQVDASSLRLRWYGQLSTKPDIYLEQKIIYENGTSEEKKINIKDKYIKQFLDGEYKMEKTVQKMERQGQQSAKVETFKNTAEDIQDFITKHKLEPVLRAVYTRTAFQKPADDRVRISIDSDIAFIREDTLDRDRPCRDPSSWHRRDIDDSNMAYPFKNINQSEVAKFPYSLLEIKVKEDVNRKRPAWVEDLIGSHLVHSAPRFSKFVHGVASLFEDYVNNLPFWLSDLERDIRKSPKQAFDEEEQRKARRAEDAQVVGSFLGKGSASYKAAAAAGSYKPAASSPVGQSYLAQRAQSEDHASRTRELSSTTVNEHQDENDEENGGANGQRSYGTLGKILPSFSINSYARLRRERVKLPEGVVEPTAWIKNEGELKVEPKVWLANERTFLKWQHISVLLGSLAVGLYTAAGENFLAECMGIAYVAIAAGAGLWGYGMFHRRQNMIIGRSGKDFDNMIGPIAVSVAMMIALILNFVFAYKAAFGKLHGEEASLSEASNGTRHLAIGEL</sequence>
<evidence type="ECO:0000256" key="1">
    <source>
        <dbReference type="ARBA" id="ARBA00004128"/>
    </source>
</evidence>
<feature type="transmembrane region" description="Helical" evidence="8">
    <location>
        <begin position="681"/>
        <end position="702"/>
    </location>
</feature>
<comment type="subcellular location">
    <subcellularLocation>
        <location evidence="1">Vacuole membrane</location>
        <topology evidence="1">Multi-pass membrane protein</topology>
    </subcellularLocation>
</comment>
<dbReference type="InterPro" id="IPR018966">
    <property type="entry name" value="VTC_domain"/>
</dbReference>
<evidence type="ECO:0000313" key="10">
    <source>
        <dbReference type="EMBL" id="KAK9413516.1"/>
    </source>
</evidence>
<name>A0ABR2UGL7_9PEZI</name>
<evidence type="ECO:0000256" key="3">
    <source>
        <dbReference type="ARBA" id="ARBA00022692"/>
    </source>
</evidence>
<keyword evidence="11" id="KW-1185">Reference proteome</keyword>
<dbReference type="InterPro" id="IPR004331">
    <property type="entry name" value="SPX_dom"/>
</dbReference>
<accession>A0ABR2UGL7</accession>
<feature type="compositionally biased region" description="Basic and acidic residues" evidence="7">
    <location>
        <begin position="564"/>
        <end position="574"/>
    </location>
</feature>